<evidence type="ECO:0000256" key="1">
    <source>
        <dbReference type="SAM" id="MobiDB-lite"/>
    </source>
</evidence>
<dbReference type="GO" id="GO:0032259">
    <property type="term" value="P:methylation"/>
    <property type="evidence" value="ECO:0007669"/>
    <property type="project" value="UniProtKB-KW"/>
</dbReference>
<organism evidence="2">
    <name type="scientific">uncultured Ramlibacter sp</name>
    <dbReference type="NCBI Taxonomy" id="260755"/>
    <lineage>
        <taxon>Bacteria</taxon>
        <taxon>Pseudomonadati</taxon>
        <taxon>Pseudomonadota</taxon>
        <taxon>Betaproteobacteria</taxon>
        <taxon>Burkholderiales</taxon>
        <taxon>Comamonadaceae</taxon>
        <taxon>Ramlibacter</taxon>
        <taxon>environmental samples</taxon>
    </lineage>
</organism>
<sequence length="506" mass="52867">ELLTGGERLEVRVDGARAPARRLDHRHARPLQHAPADVGVVHRARLAGLPRTGVAEGDPPRRHRHDVARLDRRTRPARHVRGRRPALARAQRAVPAHRGARGPQRGRARRGARMDRDLHRRAGAPDGRTGLAHRRPPQGRIHGGARARTAQPAGADPQRGPCAEDVPGGRCQVGVGAQHHRAAGRPDGAAARRPAGPDPHRARQARSPARAREPGRSDRARGRDQPAPAGCARTPLRAAAAGYDAAGGGRLPASGPGVRQPPEQRRQVHRPRWRDRHDGAGGRPAGRRAHPGQRHGHRSRHAAEPVPHVLAGGAGTGAGAGRAGHRPVARSRAGRHAWRRGGGALRRHRARQRVHRAAAPVAPGGAAGASLGARGGQCPAAAGAGGRRQPGRGADAGRAAGGAGARGPHRQRRRRSGRRRGHVRAGGGAAGHRHAAHRRLRRRTAHPRTAARFGAGRHHRLGPAGGHAARGGRGLRPPPGQAGQSGTPDAAAGIGVAQVLVGSAVL</sequence>
<feature type="compositionally biased region" description="Gly residues" evidence="1">
    <location>
        <begin position="312"/>
        <end position="322"/>
    </location>
</feature>
<feature type="compositionally biased region" description="Low complexity" evidence="1">
    <location>
        <begin position="185"/>
        <end position="194"/>
    </location>
</feature>
<reference evidence="2" key="1">
    <citation type="submission" date="2020-02" db="EMBL/GenBank/DDBJ databases">
        <authorList>
            <person name="Meier V. D."/>
        </authorList>
    </citation>
    <scope>NUCLEOTIDE SEQUENCE</scope>
    <source>
        <strain evidence="2">AVDCRST_MAG51</strain>
    </source>
</reference>
<dbReference type="EMBL" id="CADCUX010000240">
    <property type="protein sequence ID" value="CAA9403236.1"/>
    <property type="molecule type" value="Genomic_DNA"/>
</dbReference>
<accession>A0A6J4P0X2</accession>
<feature type="compositionally biased region" description="Gly residues" evidence="1">
    <location>
        <begin position="463"/>
        <end position="474"/>
    </location>
</feature>
<dbReference type="GO" id="GO:0016301">
    <property type="term" value="F:kinase activity"/>
    <property type="evidence" value="ECO:0007669"/>
    <property type="project" value="UniProtKB-KW"/>
</dbReference>
<feature type="region of interest" description="Disordered" evidence="1">
    <location>
        <begin position="74"/>
        <end position="489"/>
    </location>
</feature>
<feature type="non-terminal residue" evidence="2">
    <location>
        <position position="1"/>
    </location>
</feature>
<feature type="compositionally biased region" description="Basic residues" evidence="1">
    <location>
        <begin position="75"/>
        <end position="86"/>
    </location>
</feature>
<feature type="compositionally biased region" description="Basic residues" evidence="1">
    <location>
        <begin position="323"/>
        <end position="356"/>
    </location>
</feature>
<feature type="compositionally biased region" description="Basic residues" evidence="1">
    <location>
        <begin position="98"/>
        <end position="111"/>
    </location>
</feature>
<feature type="compositionally biased region" description="Low complexity" evidence="1">
    <location>
        <begin position="357"/>
        <end position="382"/>
    </location>
</feature>
<keyword evidence="2" id="KW-0489">Methyltransferase</keyword>
<keyword evidence="2" id="KW-0808">Transferase</keyword>
<feature type="non-terminal residue" evidence="2">
    <location>
        <position position="506"/>
    </location>
</feature>
<gene>
    <name evidence="2" type="ORF">AVDCRST_MAG51-1010</name>
</gene>
<dbReference type="GO" id="GO:0008168">
    <property type="term" value="F:methyltransferase activity"/>
    <property type="evidence" value="ECO:0007669"/>
    <property type="project" value="UniProtKB-KW"/>
</dbReference>
<dbReference type="AlphaFoldDB" id="A0A6J4P0X2"/>
<protein>
    <submittedName>
        <fullName evidence="2">Multidomain signal transduction protein including CheB-like methylesterase, CheR-like methyltransferase and BaeS-like histidine kinase</fullName>
    </submittedName>
</protein>
<name>A0A6J4P0X2_9BURK</name>
<feature type="compositionally biased region" description="Basic residues" evidence="1">
    <location>
        <begin position="431"/>
        <end position="446"/>
    </location>
</feature>
<keyword evidence="2" id="KW-0418">Kinase</keyword>
<feature type="compositionally biased region" description="Basic residues" evidence="1">
    <location>
        <begin position="285"/>
        <end position="300"/>
    </location>
</feature>
<proteinExistence type="predicted"/>
<evidence type="ECO:0000313" key="2">
    <source>
        <dbReference type="EMBL" id="CAA9403236.1"/>
    </source>
</evidence>
<feature type="compositionally biased region" description="Basic and acidic residues" evidence="1">
    <location>
        <begin position="210"/>
        <end position="224"/>
    </location>
</feature>
<feature type="compositionally biased region" description="Basic residues" evidence="1">
    <location>
        <begin position="407"/>
        <end position="423"/>
    </location>
</feature>